<proteinExistence type="predicted"/>
<evidence type="ECO:0000313" key="2">
    <source>
        <dbReference type="Proteomes" id="UP000254055"/>
    </source>
</evidence>
<sequence length="55" mass="6505">MEMIKMQTIIHDLTCVSDGIQCSYHVAEFQKLIRAVFDTWKALFTQLTQLTFRRP</sequence>
<accession>A0A378WGF1</accession>
<reference evidence="1 2" key="1">
    <citation type="submission" date="2018-06" db="EMBL/GenBank/DDBJ databases">
        <authorList>
            <consortium name="Pathogen Informatics"/>
            <person name="Doyle S."/>
        </authorList>
    </citation>
    <scope>NUCLEOTIDE SEQUENCE [LARGE SCALE GENOMIC DNA]</scope>
    <source>
        <strain evidence="1 2">NCTC12229</strain>
    </source>
</reference>
<dbReference type="Proteomes" id="UP000254055">
    <property type="component" value="Unassembled WGS sequence"/>
</dbReference>
<dbReference type="EMBL" id="UGRS01000001">
    <property type="protein sequence ID" value="SUA36132.1"/>
    <property type="molecule type" value="Genomic_DNA"/>
</dbReference>
<protein>
    <submittedName>
        <fullName evidence="1">Uncharacterized protein</fullName>
    </submittedName>
</protein>
<evidence type="ECO:0000313" key="1">
    <source>
        <dbReference type="EMBL" id="SUA36132.1"/>
    </source>
</evidence>
<organism evidence="1 2">
    <name type="scientific">Neisseria zoodegmatis</name>
    <dbReference type="NCBI Taxonomy" id="326523"/>
    <lineage>
        <taxon>Bacteria</taxon>
        <taxon>Pseudomonadati</taxon>
        <taxon>Pseudomonadota</taxon>
        <taxon>Betaproteobacteria</taxon>
        <taxon>Neisseriales</taxon>
        <taxon>Neisseriaceae</taxon>
        <taxon>Neisseria</taxon>
    </lineage>
</organism>
<dbReference type="AlphaFoldDB" id="A0A378WGF1"/>
<name>A0A378WGF1_9NEIS</name>
<gene>
    <name evidence="1" type="ORF">NCTC12229_00544</name>
</gene>